<dbReference type="AlphaFoldDB" id="A0A0V0HRJ7"/>
<evidence type="ECO:0000313" key="1">
    <source>
        <dbReference type="EMBL" id="JAP23022.1"/>
    </source>
</evidence>
<name>A0A0V0HRJ7_SOLCH</name>
<organism evidence="1">
    <name type="scientific">Solanum chacoense</name>
    <name type="common">Chaco potato</name>
    <dbReference type="NCBI Taxonomy" id="4108"/>
    <lineage>
        <taxon>Eukaryota</taxon>
        <taxon>Viridiplantae</taxon>
        <taxon>Streptophyta</taxon>
        <taxon>Embryophyta</taxon>
        <taxon>Tracheophyta</taxon>
        <taxon>Spermatophyta</taxon>
        <taxon>Magnoliopsida</taxon>
        <taxon>eudicotyledons</taxon>
        <taxon>Gunneridae</taxon>
        <taxon>Pentapetalae</taxon>
        <taxon>asterids</taxon>
        <taxon>lamiids</taxon>
        <taxon>Solanales</taxon>
        <taxon>Solanaceae</taxon>
        <taxon>Solanoideae</taxon>
        <taxon>Solaneae</taxon>
        <taxon>Solanum</taxon>
    </lineage>
</organism>
<accession>A0A0V0HRJ7</accession>
<reference evidence="1" key="1">
    <citation type="submission" date="2015-12" db="EMBL/GenBank/DDBJ databases">
        <title>Gene expression during late stages of embryo sac development: a critical building block for successful pollen-pistil interactions.</title>
        <authorList>
            <person name="Liu Y."/>
            <person name="Joly V."/>
            <person name="Sabar M."/>
            <person name="Matton D.P."/>
        </authorList>
    </citation>
    <scope>NUCLEOTIDE SEQUENCE</scope>
</reference>
<protein>
    <submittedName>
        <fullName evidence="1">Putative ovule protein</fullName>
    </submittedName>
</protein>
<dbReference type="EMBL" id="GEDG01015925">
    <property type="protein sequence ID" value="JAP23022.1"/>
    <property type="molecule type" value="Transcribed_RNA"/>
</dbReference>
<sequence length="80" mass="9216">MKSLWTRTLIFYGFHPPLGHTLGCQDAFFLLMLPSIPSYLPSSLFHHGNMKLQMGFFEINTHKTKDTSHGKVVKRKHNSD</sequence>
<proteinExistence type="predicted"/>